<evidence type="ECO:0000259" key="2">
    <source>
        <dbReference type="Pfam" id="PF13843"/>
    </source>
</evidence>
<dbReference type="InterPro" id="IPR029526">
    <property type="entry name" value="PGBD"/>
</dbReference>
<dbReference type="Pfam" id="PF13843">
    <property type="entry name" value="DDE_Tnp_1_7"/>
    <property type="match status" value="1"/>
</dbReference>
<name>A0AAE0XT05_9GAST</name>
<organism evidence="3 4">
    <name type="scientific">Elysia crispata</name>
    <name type="common">lettuce slug</name>
    <dbReference type="NCBI Taxonomy" id="231223"/>
    <lineage>
        <taxon>Eukaryota</taxon>
        <taxon>Metazoa</taxon>
        <taxon>Spiralia</taxon>
        <taxon>Lophotrochozoa</taxon>
        <taxon>Mollusca</taxon>
        <taxon>Gastropoda</taxon>
        <taxon>Heterobranchia</taxon>
        <taxon>Euthyneura</taxon>
        <taxon>Panpulmonata</taxon>
        <taxon>Sacoglossa</taxon>
        <taxon>Placobranchoidea</taxon>
        <taxon>Plakobranchidae</taxon>
        <taxon>Elysia</taxon>
    </lineage>
</organism>
<proteinExistence type="predicted"/>
<dbReference type="PANTHER" id="PTHR46599">
    <property type="entry name" value="PIGGYBAC TRANSPOSABLE ELEMENT-DERIVED PROTEIN 4"/>
    <property type="match status" value="1"/>
</dbReference>
<dbReference type="AlphaFoldDB" id="A0AAE0XT05"/>
<gene>
    <name evidence="3" type="ORF">RRG08_003929</name>
</gene>
<protein>
    <recommendedName>
        <fullName evidence="2">PiggyBac transposable element-derived protein domain-containing protein</fullName>
    </recommendedName>
</protein>
<comment type="caution">
    <text evidence="3">The sequence shown here is derived from an EMBL/GenBank/DDBJ whole genome shotgun (WGS) entry which is preliminary data.</text>
</comment>
<accession>A0AAE0XT05</accession>
<reference evidence="3" key="1">
    <citation type="journal article" date="2023" name="G3 (Bethesda)">
        <title>A reference genome for the long-term kleptoplast-retaining sea slug Elysia crispata morphotype clarki.</title>
        <authorList>
            <person name="Eastman K.E."/>
            <person name="Pendleton A.L."/>
            <person name="Shaikh M.A."/>
            <person name="Suttiyut T."/>
            <person name="Ogas R."/>
            <person name="Tomko P."/>
            <person name="Gavelis G."/>
            <person name="Widhalm J.R."/>
            <person name="Wisecaver J.H."/>
        </authorList>
    </citation>
    <scope>NUCLEOTIDE SEQUENCE</scope>
    <source>
        <strain evidence="3">ECLA1</strain>
    </source>
</reference>
<sequence>MRCTLITSSTSVKLGREDLLKEKTTCCGTIRTNRKGWPLPSSKQKPREVRMRQKGRMVAVQWTDKRQVNILSTNADPKMVTVERRTKAGVVQMQVPKPVVQYNKAMFGVDLNDQNRSYYPVGTK</sequence>
<evidence type="ECO:0000313" key="3">
    <source>
        <dbReference type="EMBL" id="KAK3709624.1"/>
    </source>
</evidence>
<dbReference type="EMBL" id="JAWDGP010007655">
    <property type="protein sequence ID" value="KAK3709624.1"/>
    <property type="molecule type" value="Genomic_DNA"/>
</dbReference>
<feature type="domain" description="PiggyBac transposable element-derived protein" evidence="2">
    <location>
        <begin position="17"/>
        <end position="121"/>
    </location>
</feature>
<evidence type="ECO:0000313" key="4">
    <source>
        <dbReference type="Proteomes" id="UP001283361"/>
    </source>
</evidence>
<dbReference type="PANTHER" id="PTHR46599:SF3">
    <property type="entry name" value="PIGGYBAC TRANSPOSABLE ELEMENT-DERIVED PROTEIN 4"/>
    <property type="match status" value="1"/>
</dbReference>
<feature type="region of interest" description="Disordered" evidence="1">
    <location>
        <begin position="33"/>
        <end position="56"/>
    </location>
</feature>
<dbReference type="Proteomes" id="UP001283361">
    <property type="component" value="Unassembled WGS sequence"/>
</dbReference>
<evidence type="ECO:0000256" key="1">
    <source>
        <dbReference type="SAM" id="MobiDB-lite"/>
    </source>
</evidence>
<keyword evidence="4" id="KW-1185">Reference proteome</keyword>